<keyword evidence="2" id="KW-0902">Two-component regulatory system</keyword>
<evidence type="ECO:0000259" key="4">
    <source>
        <dbReference type="PROSITE" id="PS50110"/>
    </source>
</evidence>
<dbReference type="PROSITE" id="PS50110">
    <property type="entry name" value="RESPONSE_REGULATORY"/>
    <property type="match status" value="1"/>
</dbReference>
<sequence length="122" mass="13800">MYTVLLVEDHEMNRDMLSRRLTRKGYEIIIAEDGKQGVDLAMEQRPDLILMDLSLPVLDGWEATRILKNSPETKNIPVIALTAHAMAGDKEKAYQAGCDDFDTKPIELSRLIEKMEAALARK</sequence>
<dbReference type="Proteomes" id="UP001493487">
    <property type="component" value="Unassembled WGS sequence"/>
</dbReference>
<evidence type="ECO:0000313" key="5">
    <source>
        <dbReference type="EMBL" id="MEQ4483607.1"/>
    </source>
</evidence>
<keyword evidence="6" id="KW-1185">Reference proteome</keyword>
<evidence type="ECO:0000256" key="1">
    <source>
        <dbReference type="ARBA" id="ARBA00022553"/>
    </source>
</evidence>
<evidence type="ECO:0000256" key="2">
    <source>
        <dbReference type="ARBA" id="ARBA00023012"/>
    </source>
</evidence>
<comment type="caution">
    <text evidence="5">The sequence shown here is derived from an EMBL/GenBank/DDBJ whole genome shotgun (WGS) entry which is preliminary data.</text>
</comment>
<gene>
    <name evidence="5" type="ORF">QJS35_14530</name>
</gene>
<evidence type="ECO:0000313" key="6">
    <source>
        <dbReference type="Proteomes" id="UP001493487"/>
    </source>
</evidence>
<name>A0ABV1KVU3_9BACL</name>
<dbReference type="PANTHER" id="PTHR45339:SF1">
    <property type="entry name" value="HYBRID SIGNAL TRANSDUCTION HISTIDINE KINASE J"/>
    <property type="match status" value="1"/>
</dbReference>
<dbReference type="EMBL" id="JASKHM010000008">
    <property type="protein sequence ID" value="MEQ4483607.1"/>
    <property type="molecule type" value="Genomic_DNA"/>
</dbReference>
<dbReference type="RefSeq" id="WP_232186219.1">
    <property type="nucleotide sequence ID" value="NZ_JAIOAP010000007.1"/>
</dbReference>
<accession>A0ABV1KVU3</accession>
<dbReference type="InterPro" id="IPR001789">
    <property type="entry name" value="Sig_transdc_resp-reg_receiver"/>
</dbReference>
<proteinExistence type="predicted"/>
<feature type="modified residue" description="4-aspartylphosphate" evidence="3">
    <location>
        <position position="52"/>
    </location>
</feature>
<protein>
    <submittedName>
        <fullName evidence="5">Response regulator</fullName>
    </submittedName>
</protein>
<dbReference type="Pfam" id="PF00072">
    <property type="entry name" value="Response_reg"/>
    <property type="match status" value="1"/>
</dbReference>
<dbReference type="InterPro" id="IPR011006">
    <property type="entry name" value="CheY-like_superfamily"/>
</dbReference>
<evidence type="ECO:0000256" key="3">
    <source>
        <dbReference type="PROSITE-ProRule" id="PRU00169"/>
    </source>
</evidence>
<reference evidence="5 6" key="1">
    <citation type="journal article" date="2023" name="Genome Announc.">
        <title>Pan-Genome Analyses of the Genus Cohnella and Proposal of the Novel Species Cohnella silvisoli sp. nov., Isolated from Forest Soil.</title>
        <authorList>
            <person name="Wang C."/>
            <person name="Mao L."/>
            <person name="Bao G."/>
            <person name="Zhu H."/>
        </authorList>
    </citation>
    <scope>NUCLEOTIDE SEQUENCE [LARGE SCALE GENOMIC DNA]</scope>
    <source>
        <strain evidence="5 6">NL03-T5-1</strain>
    </source>
</reference>
<dbReference type="SMART" id="SM00448">
    <property type="entry name" value="REC"/>
    <property type="match status" value="1"/>
</dbReference>
<organism evidence="5 6">
    <name type="scientific">Cohnella silvisoli</name>
    <dbReference type="NCBI Taxonomy" id="2873699"/>
    <lineage>
        <taxon>Bacteria</taxon>
        <taxon>Bacillati</taxon>
        <taxon>Bacillota</taxon>
        <taxon>Bacilli</taxon>
        <taxon>Bacillales</taxon>
        <taxon>Paenibacillaceae</taxon>
        <taxon>Cohnella</taxon>
    </lineage>
</organism>
<dbReference type="PANTHER" id="PTHR45339">
    <property type="entry name" value="HYBRID SIGNAL TRANSDUCTION HISTIDINE KINASE J"/>
    <property type="match status" value="1"/>
</dbReference>
<keyword evidence="1 3" id="KW-0597">Phosphoprotein</keyword>
<feature type="domain" description="Response regulatory" evidence="4">
    <location>
        <begin position="3"/>
        <end position="119"/>
    </location>
</feature>
<dbReference type="SUPFAM" id="SSF52172">
    <property type="entry name" value="CheY-like"/>
    <property type="match status" value="1"/>
</dbReference>
<dbReference type="Gene3D" id="3.40.50.2300">
    <property type="match status" value="1"/>
</dbReference>